<dbReference type="NCBIfam" id="TIGR00545">
    <property type="entry name" value="lipoyltrans"/>
    <property type="match status" value="1"/>
</dbReference>
<keyword evidence="4" id="KW-1185">Reference proteome</keyword>
<sequence length="242" mass="27471">MLCIYNTSTDPYFNLAAEEYLFSTSADDIFMLWQNEPSVIIGKHQDVWSEINMALANEQRIKIARRFSGGGAVYHDLGNLNLTFIQNNTCPDFTFFTGQIIDFLSTFGINAVPDVRQGLTVNNLKISGSAQYIRKGRIIHHATLLFSSDLDVLNKILDVPEKQINTGKQHKYSVSSVKSEVTNLSTLLPSYWSIKEFKQKAINYFGGNSKTGTIYSFNKNDLINIERLRDEKYAKTSWNINT</sequence>
<dbReference type="Pfam" id="PF21948">
    <property type="entry name" value="LplA-B_cat"/>
    <property type="match status" value="1"/>
</dbReference>
<dbReference type="InterPro" id="IPR004143">
    <property type="entry name" value="BPL_LPL_catalytic"/>
</dbReference>
<proteinExistence type="predicted"/>
<dbReference type="InterPro" id="IPR045864">
    <property type="entry name" value="aa-tRNA-synth_II/BPL/LPL"/>
</dbReference>
<dbReference type="InterPro" id="IPR004562">
    <property type="entry name" value="LipoylTrfase_LipoateP_Ligase"/>
</dbReference>
<dbReference type="PROSITE" id="PS51733">
    <property type="entry name" value="BPL_LPL_CATALYTIC"/>
    <property type="match status" value="1"/>
</dbReference>
<comment type="caution">
    <text evidence="3">The sequence shown here is derived from an EMBL/GenBank/DDBJ whole genome shotgun (WGS) entry which is preliminary data.</text>
</comment>
<accession>A0A8G2BU48</accession>
<reference evidence="3 4" key="1">
    <citation type="submission" date="2016-10" db="EMBL/GenBank/DDBJ databases">
        <authorList>
            <person name="Varghese N."/>
            <person name="Submissions S."/>
        </authorList>
    </citation>
    <scope>NUCLEOTIDE SEQUENCE [LARGE SCALE GENOMIC DNA]</scope>
    <source>
        <strain evidence="3 4">DSM 29073</strain>
    </source>
</reference>
<dbReference type="Proteomes" id="UP000236725">
    <property type="component" value="Unassembled WGS sequence"/>
</dbReference>
<dbReference type="CDD" id="cd16443">
    <property type="entry name" value="LplA"/>
    <property type="match status" value="1"/>
</dbReference>
<dbReference type="GO" id="GO:0017118">
    <property type="term" value="F:lipoyltransferase activity"/>
    <property type="evidence" value="ECO:0007669"/>
    <property type="project" value="TreeGrafter"/>
</dbReference>
<keyword evidence="3" id="KW-0436">Ligase</keyword>
<dbReference type="GO" id="GO:0005737">
    <property type="term" value="C:cytoplasm"/>
    <property type="evidence" value="ECO:0007669"/>
    <property type="project" value="TreeGrafter"/>
</dbReference>
<evidence type="ECO:0000259" key="2">
    <source>
        <dbReference type="PROSITE" id="PS51733"/>
    </source>
</evidence>
<evidence type="ECO:0000313" key="3">
    <source>
        <dbReference type="EMBL" id="SEF51620.1"/>
    </source>
</evidence>
<dbReference type="GO" id="GO:0016874">
    <property type="term" value="F:ligase activity"/>
    <property type="evidence" value="ECO:0007669"/>
    <property type="project" value="UniProtKB-KW"/>
</dbReference>
<name>A0A8G2BU48_9BACT</name>
<dbReference type="Gene3D" id="3.30.930.10">
    <property type="entry name" value="Bira Bifunctional Protein, Domain 2"/>
    <property type="match status" value="1"/>
</dbReference>
<evidence type="ECO:0000313" key="4">
    <source>
        <dbReference type="Proteomes" id="UP000236725"/>
    </source>
</evidence>
<dbReference type="EMBL" id="FNVS01000002">
    <property type="protein sequence ID" value="SEF51620.1"/>
    <property type="molecule type" value="Genomic_DNA"/>
</dbReference>
<dbReference type="GO" id="GO:0009249">
    <property type="term" value="P:protein lipoylation"/>
    <property type="evidence" value="ECO:0007669"/>
    <property type="project" value="InterPro"/>
</dbReference>
<comment type="pathway">
    <text evidence="1">Protein modification; protein lipoylation via exogenous pathway; protein N(6)-(lipoyl)lysine from lipoate: step 2/2.</text>
</comment>
<dbReference type="SUPFAM" id="SSF55681">
    <property type="entry name" value="Class II aaRS and biotin synthetases"/>
    <property type="match status" value="1"/>
</dbReference>
<gene>
    <name evidence="3" type="ORF">SAMN05444001_10230</name>
</gene>
<dbReference type="UniPathway" id="UPA00537">
    <property type="reaction ID" value="UER00595"/>
</dbReference>
<dbReference type="AlphaFoldDB" id="A0A8G2BU48"/>
<evidence type="ECO:0000256" key="1">
    <source>
        <dbReference type="ARBA" id="ARBA00005085"/>
    </source>
</evidence>
<organism evidence="3 4">
    <name type="scientific">Parabacteroides chinchillae</name>
    <dbReference type="NCBI Taxonomy" id="871327"/>
    <lineage>
        <taxon>Bacteria</taxon>
        <taxon>Pseudomonadati</taxon>
        <taxon>Bacteroidota</taxon>
        <taxon>Bacteroidia</taxon>
        <taxon>Bacteroidales</taxon>
        <taxon>Tannerellaceae</taxon>
        <taxon>Parabacteroides</taxon>
    </lineage>
</organism>
<dbReference type="PANTHER" id="PTHR12561">
    <property type="entry name" value="LIPOATE-PROTEIN LIGASE"/>
    <property type="match status" value="1"/>
</dbReference>
<dbReference type="RefSeq" id="WP_103982343.1">
    <property type="nucleotide sequence ID" value="NZ_FNVS01000002.1"/>
</dbReference>
<dbReference type="PANTHER" id="PTHR12561:SF3">
    <property type="entry name" value="LIPOYLTRANSFERASE 1, MITOCHONDRIAL"/>
    <property type="match status" value="1"/>
</dbReference>
<feature type="domain" description="BPL/LPL catalytic" evidence="2">
    <location>
        <begin position="24"/>
        <end position="196"/>
    </location>
</feature>
<protein>
    <submittedName>
        <fullName evidence="3">Lipoate-protein ligase A</fullName>
    </submittedName>
</protein>